<dbReference type="Proteomes" id="UP001165083">
    <property type="component" value="Unassembled WGS sequence"/>
</dbReference>
<dbReference type="OrthoDB" id="128787at2759"/>
<accession>A0A9W6U5Z1</accession>
<name>A0A9W6U5Z1_9STRA</name>
<evidence type="ECO:0000313" key="1">
    <source>
        <dbReference type="EMBL" id="GMF25834.1"/>
    </source>
</evidence>
<dbReference type="AlphaFoldDB" id="A0A9W6U5Z1"/>
<evidence type="ECO:0000313" key="2">
    <source>
        <dbReference type="Proteomes" id="UP001165083"/>
    </source>
</evidence>
<comment type="caution">
    <text evidence="1">The sequence shown here is derived from an EMBL/GenBank/DDBJ whole genome shotgun (WGS) entry which is preliminary data.</text>
</comment>
<keyword evidence="2" id="KW-1185">Reference proteome</keyword>
<organism evidence="1 2">
    <name type="scientific">Phytophthora lilii</name>
    <dbReference type="NCBI Taxonomy" id="2077276"/>
    <lineage>
        <taxon>Eukaryota</taxon>
        <taxon>Sar</taxon>
        <taxon>Stramenopiles</taxon>
        <taxon>Oomycota</taxon>
        <taxon>Peronosporomycetes</taxon>
        <taxon>Peronosporales</taxon>
        <taxon>Peronosporaceae</taxon>
        <taxon>Phytophthora</taxon>
    </lineage>
</organism>
<gene>
    <name evidence="1" type="ORF">Plil01_001069900</name>
</gene>
<sequence length="140" mass="15818">MFQKHAMCVLLGVLQQGIENYRLLTKSGSKPSWIALTSASNEDDIPNDIDLKQLVEAETDLEAFDPHQPLSTTLKEVEAIKCMRFDPRIQMAEPLDLYNHNNGSTETQVPPKFIHIFTHSASSSFLAYFPYIFGSRLSTK</sequence>
<protein>
    <submittedName>
        <fullName evidence="1">Unnamed protein product</fullName>
    </submittedName>
</protein>
<proteinExistence type="predicted"/>
<dbReference type="EMBL" id="BSXW01000574">
    <property type="protein sequence ID" value="GMF25834.1"/>
    <property type="molecule type" value="Genomic_DNA"/>
</dbReference>
<reference evidence="1" key="1">
    <citation type="submission" date="2023-04" db="EMBL/GenBank/DDBJ databases">
        <title>Phytophthora lilii NBRC 32176.</title>
        <authorList>
            <person name="Ichikawa N."/>
            <person name="Sato H."/>
            <person name="Tonouchi N."/>
        </authorList>
    </citation>
    <scope>NUCLEOTIDE SEQUENCE</scope>
    <source>
        <strain evidence="1">NBRC 32176</strain>
    </source>
</reference>